<dbReference type="Pfam" id="PF10609">
    <property type="entry name" value="ParA"/>
    <property type="match status" value="1"/>
</dbReference>
<evidence type="ECO:0000256" key="7">
    <source>
        <dbReference type="ARBA" id="ARBA00074706"/>
    </source>
</evidence>
<dbReference type="GO" id="GO:0046872">
    <property type="term" value="F:metal ion binding"/>
    <property type="evidence" value="ECO:0007669"/>
    <property type="project" value="UniProtKB-KW"/>
</dbReference>
<comment type="caution">
    <text evidence="11">The sequence shown here is derived from an EMBL/GenBank/DDBJ whole genome shotgun (WGS) entry which is preliminary data.</text>
</comment>
<evidence type="ECO:0000256" key="6">
    <source>
        <dbReference type="ARBA" id="ARBA00058094"/>
    </source>
</evidence>
<evidence type="ECO:0000259" key="10">
    <source>
        <dbReference type="Pfam" id="PF01883"/>
    </source>
</evidence>
<dbReference type="InterPro" id="IPR044304">
    <property type="entry name" value="NUBPL-like"/>
</dbReference>
<evidence type="ECO:0000256" key="4">
    <source>
        <dbReference type="ARBA" id="ARBA00023004"/>
    </source>
</evidence>
<evidence type="ECO:0000313" key="12">
    <source>
        <dbReference type="Proteomes" id="UP001321047"/>
    </source>
</evidence>
<dbReference type="PANTHER" id="PTHR42961:SF2">
    <property type="entry name" value="IRON-SULFUR PROTEIN NUBPL"/>
    <property type="match status" value="1"/>
</dbReference>
<dbReference type="FunFam" id="3.40.50.300:FF:001119">
    <property type="entry name" value="Iron-sulfur cluster carrier protein"/>
    <property type="match status" value="1"/>
</dbReference>
<comment type="function">
    <text evidence="6 8">Binds and transfers iron-sulfur (Fe-S) clusters to target apoproteins. Can hydrolyze ATP.</text>
</comment>
<dbReference type="InterPro" id="IPR019591">
    <property type="entry name" value="Mrp/NBP35_ATP-bd"/>
</dbReference>
<dbReference type="RefSeq" id="WP_342809557.1">
    <property type="nucleotide sequence ID" value="NZ_JAOPJZ010000014.1"/>
</dbReference>
<evidence type="ECO:0000256" key="2">
    <source>
        <dbReference type="ARBA" id="ARBA00022741"/>
    </source>
</evidence>
<feature type="binding site" evidence="8">
    <location>
        <begin position="103"/>
        <end position="110"/>
    </location>
    <ligand>
        <name>ATP</name>
        <dbReference type="ChEBI" id="CHEBI:30616"/>
    </ligand>
</feature>
<dbReference type="GO" id="GO:0016226">
    <property type="term" value="P:iron-sulfur cluster assembly"/>
    <property type="evidence" value="ECO:0007669"/>
    <property type="project" value="InterPro"/>
</dbReference>
<dbReference type="Proteomes" id="UP001321047">
    <property type="component" value="Unassembled WGS sequence"/>
</dbReference>
<dbReference type="SUPFAM" id="SSF52540">
    <property type="entry name" value="P-loop containing nucleoside triphosphate hydrolases"/>
    <property type="match status" value="1"/>
</dbReference>
<dbReference type="InterPro" id="IPR034904">
    <property type="entry name" value="FSCA_dom_sf"/>
</dbReference>
<dbReference type="GO" id="GO:0016887">
    <property type="term" value="F:ATP hydrolysis activity"/>
    <property type="evidence" value="ECO:0007669"/>
    <property type="project" value="UniProtKB-UniRule"/>
</dbReference>
<dbReference type="GO" id="GO:0005524">
    <property type="term" value="F:ATP binding"/>
    <property type="evidence" value="ECO:0007669"/>
    <property type="project" value="UniProtKB-UniRule"/>
</dbReference>
<keyword evidence="12" id="KW-1185">Reference proteome</keyword>
<reference evidence="11 12" key="1">
    <citation type="submission" date="2022-09" db="EMBL/GenBank/DDBJ databases">
        <title>Enrichment on poylsaccharides allowed isolation of novel metabolic and taxonomic groups of Haloarchaea.</title>
        <authorList>
            <person name="Sorokin D.Y."/>
            <person name="Elcheninov A.G."/>
            <person name="Khizhniak T.V."/>
            <person name="Kolganova T.V."/>
            <person name="Kublanov I.V."/>
        </authorList>
    </citation>
    <scope>NUCLEOTIDE SEQUENCE [LARGE SCALE GENOMIC DNA]</scope>
    <source>
        <strain evidence="11 12">AArc-curdl1</strain>
    </source>
</reference>
<dbReference type="PROSITE" id="PS01215">
    <property type="entry name" value="MRP"/>
    <property type="match status" value="1"/>
</dbReference>
<proteinExistence type="inferred from homology"/>
<accession>A0AAP3E7S3</accession>
<keyword evidence="3 8" id="KW-0067">ATP-binding</keyword>
<dbReference type="HAMAP" id="MF_02040">
    <property type="entry name" value="Mrp_NBP35"/>
    <property type="match status" value="1"/>
</dbReference>
<evidence type="ECO:0000313" key="11">
    <source>
        <dbReference type="EMBL" id="MCU4753237.1"/>
    </source>
</evidence>
<dbReference type="InterPro" id="IPR033756">
    <property type="entry name" value="YlxH/NBP35"/>
</dbReference>
<comment type="similarity">
    <text evidence="8">Belongs to the Mrp/NBP35 ATP-binding proteins family.</text>
</comment>
<dbReference type="Pfam" id="PF01883">
    <property type="entry name" value="FeS_assembly_P"/>
    <property type="match status" value="1"/>
</dbReference>
<dbReference type="Gene3D" id="3.30.300.130">
    <property type="entry name" value="Fe-S cluster assembly (FSCA)"/>
    <property type="match status" value="1"/>
</dbReference>
<keyword evidence="2 8" id="KW-0547">Nucleotide-binding</keyword>
<keyword evidence="1 8" id="KW-0479">Metal-binding</keyword>
<dbReference type="CDD" id="cd02037">
    <property type="entry name" value="Mrp_NBP35"/>
    <property type="match status" value="1"/>
</dbReference>
<dbReference type="AlphaFoldDB" id="A0AAP3E7S3"/>
<evidence type="ECO:0000256" key="9">
    <source>
        <dbReference type="SAM" id="MobiDB-lite"/>
    </source>
</evidence>
<dbReference type="InterPro" id="IPR000808">
    <property type="entry name" value="Mrp-like_CS"/>
</dbReference>
<evidence type="ECO:0000256" key="1">
    <source>
        <dbReference type="ARBA" id="ARBA00022723"/>
    </source>
</evidence>
<dbReference type="SUPFAM" id="SSF117916">
    <property type="entry name" value="Fe-S cluster assembly (FSCA) domain-like"/>
    <property type="match status" value="1"/>
</dbReference>
<feature type="region of interest" description="Disordered" evidence="9">
    <location>
        <begin position="342"/>
        <end position="365"/>
    </location>
</feature>
<evidence type="ECO:0000256" key="3">
    <source>
        <dbReference type="ARBA" id="ARBA00022840"/>
    </source>
</evidence>
<protein>
    <recommendedName>
        <fullName evidence="7 8">Iron-sulfur cluster carrier protein</fullName>
    </recommendedName>
</protein>
<gene>
    <name evidence="11" type="ORF">OB919_14825</name>
</gene>
<dbReference type="GO" id="GO:0051539">
    <property type="term" value="F:4 iron, 4 sulfur cluster binding"/>
    <property type="evidence" value="ECO:0007669"/>
    <property type="project" value="TreeGrafter"/>
</dbReference>
<dbReference type="InterPro" id="IPR027417">
    <property type="entry name" value="P-loop_NTPase"/>
</dbReference>
<sequence length="365" mass="39613">MTLTEDTLRTRLADVVDPTLEEDIVSLGLINDIAIDDDTVRISLAFNSPYAPIEMTLGNRIREVIADFDDDLEVDLRAHAGEAQGFDEEILPRVKNVIAVTSGKGGVGKTTVAANLAAGLEKMGARVGILDADIHGPNVPRILPIEDEPGVTPNEELVPPRSDGVRVMSMGFLTRNADDPAILRGPMVNNIMTQFLQEVEWGVLDYLIVDLPPGTGDASLNLLQMMPVTGAVIVTTPQQMAVDDTRKGLRMFQEHDTPILGIVENMSTFQCPSCDDEHDLFGRDGGANISADYAVELLAKLPLHPDFGDEEAEIPLVKDTDSPVQPSMQQLVERVADRIGTVNRRRVADATSEETAESVPLESEN</sequence>
<dbReference type="EMBL" id="JAOPJZ010000014">
    <property type="protein sequence ID" value="MCU4753237.1"/>
    <property type="molecule type" value="Genomic_DNA"/>
</dbReference>
<comment type="subunit">
    <text evidence="8">Homodimer.</text>
</comment>
<evidence type="ECO:0000256" key="5">
    <source>
        <dbReference type="ARBA" id="ARBA00023014"/>
    </source>
</evidence>
<keyword evidence="8" id="KW-0378">Hydrolase</keyword>
<dbReference type="PANTHER" id="PTHR42961">
    <property type="entry name" value="IRON-SULFUR PROTEIN NUBPL"/>
    <property type="match status" value="1"/>
</dbReference>
<feature type="domain" description="MIP18 family-like" evidence="10">
    <location>
        <begin position="6"/>
        <end position="70"/>
    </location>
</feature>
<keyword evidence="5 8" id="KW-0411">Iron-sulfur</keyword>
<dbReference type="InterPro" id="IPR002744">
    <property type="entry name" value="MIP18-like"/>
</dbReference>
<dbReference type="GO" id="GO:0140663">
    <property type="term" value="F:ATP-dependent FeS chaperone activity"/>
    <property type="evidence" value="ECO:0007669"/>
    <property type="project" value="InterPro"/>
</dbReference>
<organism evidence="11 12">
    <name type="scientific">Natronosalvus hydrolyticus</name>
    <dbReference type="NCBI Taxonomy" id="2979988"/>
    <lineage>
        <taxon>Archaea</taxon>
        <taxon>Methanobacteriati</taxon>
        <taxon>Methanobacteriota</taxon>
        <taxon>Stenosarchaea group</taxon>
        <taxon>Halobacteria</taxon>
        <taxon>Halobacteriales</taxon>
        <taxon>Natrialbaceae</taxon>
        <taxon>Natronosalvus</taxon>
    </lineage>
</organism>
<evidence type="ECO:0000256" key="8">
    <source>
        <dbReference type="HAMAP-Rule" id="MF_02040"/>
    </source>
</evidence>
<dbReference type="Gene3D" id="3.40.50.300">
    <property type="entry name" value="P-loop containing nucleotide triphosphate hydrolases"/>
    <property type="match status" value="1"/>
</dbReference>
<name>A0AAP3E7S3_9EURY</name>
<keyword evidence="4 8" id="KW-0408">Iron</keyword>